<dbReference type="SUPFAM" id="SSF51182">
    <property type="entry name" value="RmlC-like cupins"/>
    <property type="match status" value="1"/>
</dbReference>
<organism evidence="3 4">
    <name type="scientific">Paratractidigestivibacter faecalis</name>
    <dbReference type="NCBI Taxonomy" id="2292441"/>
    <lineage>
        <taxon>Bacteria</taxon>
        <taxon>Bacillati</taxon>
        <taxon>Actinomycetota</taxon>
        <taxon>Coriobacteriia</taxon>
        <taxon>Coriobacteriales</taxon>
        <taxon>Atopobiaceae</taxon>
        <taxon>Paratractidigestivibacter</taxon>
    </lineage>
</organism>
<keyword evidence="4" id="KW-1185">Reference proteome</keyword>
<name>A0ABV1II00_9ACTN</name>
<dbReference type="EMBL" id="JBBNGS010000023">
    <property type="protein sequence ID" value="MEQ2638532.1"/>
    <property type="molecule type" value="Genomic_DNA"/>
</dbReference>
<evidence type="ECO:0000313" key="4">
    <source>
        <dbReference type="Proteomes" id="UP001478817"/>
    </source>
</evidence>
<dbReference type="InterPro" id="IPR013096">
    <property type="entry name" value="Cupin_2"/>
</dbReference>
<dbReference type="RefSeq" id="WP_349183217.1">
    <property type="nucleotide sequence ID" value="NZ_JBBNGS010000023.1"/>
</dbReference>
<dbReference type="CDD" id="cd02233">
    <property type="entry name" value="cupin_HNL-like"/>
    <property type="match status" value="1"/>
</dbReference>
<accession>A0ABV1II00</accession>
<protein>
    <submittedName>
        <fullName evidence="3">Carboxymuconolactone decarboxylase family protein</fullName>
    </submittedName>
</protein>
<dbReference type="InterPro" id="IPR014710">
    <property type="entry name" value="RmlC-like_jellyroll"/>
</dbReference>
<dbReference type="Gene3D" id="2.60.120.10">
    <property type="entry name" value="Jelly Rolls"/>
    <property type="match status" value="1"/>
</dbReference>
<comment type="caution">
    <text evidence="3">The sequence shown here is derived from an EMBL/GenBank/DDBJ whole genome shotgun (WGS) entry which is preliminary data.</text>
</comment>
<reference evidence="3 4" key="1">
    <citation type="submission" date="2024-04" db="EMBL/GenBank/DDBJ databases">
        <title>Human intestinal bacterial collection.</title>
        <authorList>
            <person name="Pauvert C."/>
            <person name="Hitch T.C.A."/>
            <person name="Clavel T."/>
        </authorList>
    </citation>
    <scope>NUCLEOTIDE SEQUENCE [LARGE SCALE GENOMIC DNA]</scope>
    <source>
        <strain evidence="3 4">CLA-AA-H197</strain>
    </source>
</reference>
<dbReference type="InterPro" id="IPR047263">
    <property type="entry name" value="HNL-like_cupin"/>
</dbReference>
<proteinExistence type="predicted"/>
<dbReference type="Gene3D" id="1.20.1290.10">
    <property type="entry name" value="AhpD-like"/>
    <property type="match status" value="1"/>
</dbReference>
<dbReference type="Proteomes" id="UP001478817">
    <property type="component" value="Unassembled WGS sequence"/>
</dbReference>
<sequence length="247" mass="27055">MTIKQTAGHDALGEFAPEVARLNDDVLFGEVWNREGFSPKLRSIVTVSALIGKGITDSSLKHHLAFARTNGVSQAEMAELLAHISFYAGWPNAWAAFRMAKEVYAEDGADEAQSHGGFFGLGQTNDAFAPYFIGQSYLKPLTGLDGYLPIHTVTFEPGCRNNWHVHHATAGGGQVLICVEGEGWYQEEGKPAQVLKPGDIVEIPANVKHWHGAKKNSWFSHLAFGFPGEDCSNEWLEPVTDEVYNAL</sequence>
<dbReference type="InterPro" id="IPR003779">
    <property type="entry name" value="CMD-like"/>
</dbReference>
<evidence type="ECO:0000259" key="2">
    <source>
        <dbReference type="Pfam" id="PF07883"/>
    </source>
</evidence>
<dbReference type="InterPro" id="IPR011051">
    <property type="entry name" value="RmlC_Cupin_sf"/>
</dbReference>
<evidence type="ECO:0000313" key="3">
    <source>
        <dbReference type="EMBL" id="MEQ2638532.1"/>
    </source>
</evidence>
<feature type="domain" description="Cupin type-2" evidence="2">
    <location>
        <begin position="152"/>
        <end position="214"/>
    </location>
</feature>
<dbReference type="Pfam" id="PF02627">
    <property type="entry name" value="CMD"/>
    <property type="match status" value="1"/>
</dbReference>
<feature type="domain" description="Carboxymuconolactone decarboxylase-like" evidence="1">
    <location>
        <begin position="17"/>
        <end position="102"/>
    </location>
</feature>
<dbReference type="InterPro" id="IPR029032">
    <property type="entry name" value="AhpD-like"/>
</dbReference>
<dbReference type="SUPFAM" id="SSF69118">
    <property type="entry name" value="AhpD-like"/>
    <property type="match status" value="1"/>
</dbReference>
<gene>
    <name evidence="3" type="ORF">AAAT05_09300</name>
</gene>
<dbReference type="PANTHER" id="PTHR43698:SF1">
    <property type="entry name" value="BLL4564 PROTEIN"/>
    <property type="match status" value="1"/>
</dbReference>
<dbReference type="Pfam" id="PF07883">
    <property type="entry name" value="Cupin_2"/>
    <property type="match status" value="1"/>
</dbReference>
<dbReference type="PANTHER" id="PTHR43698">
    <property type="entry name" value="RIBD C-TERMINAL DOMAIN CONTAINING PROTEIN"/>
    <property type="match status" value="1"/>
</dbReference>
<evidence type="ECO:0000259" key="1">
    <source>
        <dbReference type="Pfam" id="PF02627"/>
    </source>
</evidence>